<protein>
    <submittedName>
        <fullName evidence="1">Uncharacterized protein</fullName>
    </submittedName>
</protein>
<reference evidence="1" key="2">
    <citation type="journal article" date="2015" name="Fish Shellfish Immunol.">
        <title>Early steps in the European eel (Anguilla anguilla)-Vibrio vulnificus interaction in the gills: Role of the RtxA13 toxin.</title>
        <authorList>
            <person name="Callol A."/>
            <person name="Pajuelo D."/>
            <person name="Ebbesson L."/>
            <person name="Teles M."/>
            <person name="MacKenzie S."/>
            <person name="Amaro C."/>
        </authorList>
    </citation>
    <scope>NUCLEOTIDE SEQUENCE</scope>
</reference>
<name>A0A0E9XMF4_ANGAN</name>
<dbReference type="EMBL" id="GBXM01005699">
    <property type="protein sequence ID" value="JAI02879.1"/>
    <property type="molecule type" value="Transcribed_RNA"/>
</dbReference>
<sequence>MPHWTANIESSDDQHLITYFIQVHISCEHLFSIQYKRMHLPPITTLVALRQCGPCY</sequence>
<evidence type="ECO:0000313" key="1">
    <source>
        <dbReference type="EMBL" id="JAI02879.1"/>
    </source>
</evidence>
<accession>A0A0E9XMF4</accession>
<dbReference type="AlphaFoldDB" id="A0A0E9XMF4"/>
<organism evidence="1">
    <name type="scientific">Anguilla anguilla</name>
    <name type="common">European freshwater eel</name>
    <name type="synonym">Muraena anguilla</name>
    <dbReference type="NCBI Taxonomy" id="7936"/>
    <lineage>
        <taxon>Eukaryota</taxon>
        <taxon>Metazoa</taxon>
        <taxon>Chordata</taxon>
        <taxon>Craniata</taxon>
        <taxon>Vertebrata</taxon>
        <taxon>Euteleostomi</taxon>
        <taxon>Actinopterygii</taxon>
        <taxon>Neopterygii</taxon>
        <taxon>Teleostei</taxon>
        <taxon>Anguilliformes</taxon>
        <taxon>Anguillidae</taxon>
        <taxon>Anguilla</taxon>
    </lineage>
</organism>
<proteinExistence type="predicted"/>
<reference evidence="1" key="1">
    <citation type="submission" date="2014-11" db="EMBL/GenBank/DDBJ databases">
        <authorList>
            <person name="Amaro Gonzalez C."/>
        </authorList>
    </citation>
    <scope>NUCLEOTIDE SEQUENCE</scope>
</reference>